<keyword evidence="3" id="KW-1185">Reference proteome</keyword>
<evidence type="ECO:0000256" key="1">
    <source>
        <dbReference type="SAM" id="MobiDB-lite"/>
    </source>
</evidence>
<gene>
    <name evidence="2" type="ORF">MCAP1_002464</name>
</gene>
<dbReference type="AlphaFoldDB" id="A0AAF0E7F7"/>
<feature type="compositionally biased region" description="Pro residues" evidence="1">
    <location>
        <begin position="160"/>
        <end position="173"/>
    </location>
</feature>
<protein>
    <submittedName>
        <fullName evidence="2">Uncharacterized protein</fullName>
    </submittedName>
</protein>
<feature type="region of interest" description="Disordered" evidence="1">
    <location>
        <begin position="134"/>
        <end position="189"/>
    </location>
</feature>
<name>A0AAF0E7F7_9BASI</name>
<evidence type="ECO:0000313" key="2">
    <source>
        <dbReference type="EMBL" id="WFD20220.1"/>
    </source>
</evidence>
<evidence type="ECO:0000313" key="3">
    <source>
        <dbReference type="Proteomes" id="UP001220961"/>
    </source>
</evidence>
<accession>A0AAF0E7F7</accession>
<organism evidence="2 3">
    <name type="scientific">Malassezia caprae</name>
    <dbReference type="NCBI Taxonomy" id="1381934"/>
    <lineage>
        <taxon>Eukaryota</taxon>
        <taxon>Fungi</taxon>
        <taxon>Dikarya</taxon>
        <taxon>Basidiomycota</taxon>
        <taxon>Ustilaginomycotina</taxon>
        <taxon>Malasseziomycetes</taxon>
        <taxon>Malasseziales</taxon>
        <taxon>Malasseziaceae</taxon>
        <taxon>Malassezia</taxon>
    </lineage>
</organism>
<proteinExistence type="predicted"/>
<dbReference type="Proteomes" id="UP001220961">
    <property type="component" value="Chromosome 4"/>
</dbReference>
<sequence>MAQEAGRTHSNVWDVSSAFEHVMGPGALDELLEWADDEDVWKRSTTDLWPAAVQQQQKQLGEYALATRAEPERVSLVFEQVDDPALRAELEVRQAVEATWEEALVWGDVDVPASRSVHSREMLPPRCTDDTYIPSFLPPLPSADDWERKPPAPEPAELKPVPPAEAVPRPPLPRAASVQGVPPANEVGDDGVRKVWRRSAEAYAGVLADQAGARSELPSLTESLKRRRSDTPRAVGPSTSSLDAFMHAMDALESDPVSRIPMYLTSLSRSYQTNPTSVSSAAAAFKRRRLAHSIADPQRYVPNDSLHGCVHVHPISPASAPGPSLLITIPPPKDGVDEEVHAATAAPIFTPVHPHGRAVALVPPAGAQFPSLSYRHPSHLYYGARMLTYPDMQRAFSRLCDPPALLDDHHTEQVYHGMAASRTLLTGTMMSVRHRDTPSVMVSRYRGANSILHAALERLRFHLATELEAARRAAQADGHVEEVEEPIRGERIKLPVKGTLVHSWDWHKAEP</sequence>
<reference evidence="2" key="1">
    <citation type="submission" date="2023-03" db="EMBL/GenBank/DDBJ databases">
        <title>Mating type loci evolution in Malassezia.</title>
        <authorList>
            <person name="Coelho M.A."/>
        </authorList>
    </citation>
    <scope>NUCLEOTIDE SEQUENCE</scope>
    <source>
        <strain evidence="2">CBS 10434</strain>
    </source>
</reference>
<dbReference type="EMBL" id="CP119911">
    <property type="protein sequence ID" value="WFD20220.1"/>
    <property type="molecule type" value="Genomic_DNA"/>
</dbReference>